<dbReference type="InterPro" id="IPR008965">
    <property type="entry name" value="CBM2/CBM3_carb-bd_dom_sf"/>
</dbReference>
<dbReference type="Pfam" id="PF00963">
    <property type="entry name" value="Cohesin"/>
    <property type="match status" value="1"/>
</dbReference>
<feature type="compositionally biased region" description="Low complexity" evidence="1">
    <location>
        <begin position="17"/>
        <end position="28"/>
    </location>
</feature>
<feature type="region of interest" description="Disordered" evidence="1">
    <location>
        <begin position="1"/>
        <end position="40"/>
    </location>
</feature>
<dbReference type="EMBL" id="VYKK01000030">
    <property type="protein sequence ID" value="KAA8997180.1"/>
    <property type="molecule type" value="Genomic_DNA"/>
</dbReference>
<comment type="caution">
    <text evidence="3">The sequence shown here is derived from an EMBL/GenBank/DDBJ whole genome shotgun (WGS) entry which is preliminary data.</text>
</comment>
<proteinExistence type="predicted"/>
<feature type="domain" description="SLH" evidence="2">
    <location>
        <begin position="522"/>
        <end position="581"/>
    </location>
</feature>
<evidence type="ECO:0000313" key="3">
    <source>
        <dbReference type="EMBL" id="KAA8997180.1"/>
    </source>
</evidence>
<reference evidence="3 4" key="1">
    <citation type="submission" date="2019-09" db="EMBL/GenBank/DDBJ databases">
        <title>Bacillus ochoae sp. nov., Paenibacillus whitsoniae sp. nov., Paenibacillus spiritus sp. nov. Isolated from the Mars Exploration Rover during spacecraft assembly.</title>
        <authorList>
            <person name="Seuylemezian A."/>
            <person name="Vaishampayan P."/>
        </authorList>
    </citation>
    <scope>NUCLEOTIDE SEQUENCE [LARGE SCALE GENOMIC DNA]</scope>
    <source>
        <strain evidence="3 4">MER_111</strain>
    </source>
</reference>
<evidence type="ECO:0000313" key="4">
    <source>
        <dbReference type="Proteomes" id="UP000367750"/>
    </source>
</evidence>
<dbReference type="PROSITE" id="PS51272">
    <property type="entry name" value="SLH"/>
    <property type="match status" value="3"/>
</dbReference>
<dbReference type="SUPFAM" id="SSF49384">
    <property type="entry name" value="Carbohydrate-binding domain"/>
    <property type="match status" value="1"/>
</dbReference>
<sequence length="638" mass="62845">MEAIDGSETGKKPKVPAARLRGLSAAGGKETGEMNRTERDARRSGRCGLLLLAALLLVPGGAGAGRAAAAGETGGGSAGSGARGVQALERDAVAVRTAAETGTSVSLSAAPAAVGGEVTVTVTGDGLADLYAFEMTLNYDPAKLEYVSAAYGLAGGMGVPASVSGGKAAFAYTQIGSETPGMSGSRKLLTVVFRAVSAGKSELSLSGVKLVNSRLESAAPKTLLGAEAAVAASGGGTEAGAGTGTGSAGPAAGAGSGAAAGGQAAQPVTVTPEQAAAASAGGRVTLALPPGAETLRLPAGTLAAIGGQALRLTGGSGGAFALEIPAGLMKSLGDRAAAAEGALVLKAEPVSAASTAALLARSGGGRTADGGGLAVSSAGEAYAFSLAVEKNGTAEPVREFAEPLTLTLRAAASSASDQDITGIYYIAEDGAREYAGGSRSGEVISASIRHFSTYAVLRVERTFPDMPRSHWAYGAVRSLAAKGIAGGTGAAFEPARSVTRAEFAAMLSRLLRLMPAAGKASFADVPAGAWYEGEVAAAAAAGIVSGRSERVFDPSGTLTRQEMAVMLTKAYAYSRGPSEVKTAPPVFADMDRVASWAAESVRTAAALGLVQGRSGGLFAATAPLSRAEAAQALYGLTK</sequence>
<dbReference type="PANTHER" id="PTHR43308:SF5">
    <property type="entry name" value="S-LAYER PROTEIN _ PEPTIDOGLYCAN ENDO-BETA-N-ACETYLGLUCOSAMINIDASE"/>
    <property type="match status" value="1"/>
</dbReference>
<accession>A0A5J5FVE7</accession>
<dbReference type="Proteomes" id="UP000367750">
    <property type="component" value="Unassembled WGS sequence"/>
</dbReference>
<feature type="domain" description="SLH" evidence="2">
    <location>
        <begin position="584"/>
        <end position="638"/>
    </location>
</feature>
<dbReference type="AlphaFoldDB" id="A0A5J5FVE7"/>
<dbReference type="GO" id="GO:0000272">
    <property type="term" value="P:polysaccharide catabolic process"/>
    <property type="evidence" value="ECO:0007669"/>
    <property type="project" value="InterPro"/>
</dbReference>
<dbReference type="InterPro" id="IPR002102">
    <property type="entry name" value="Cohesin_dom"/>
</dbReference>
<dbReference type="InterPro" id="IPR051465">
    <property type="entry name" value="Cell_Envelope_Struct_Comp"/>
</dbReference>
<protein>
    <recommendedName>
        <fullName evidence="2">SLH domain-containing protein</fullName>
    </recommendedName>
</protein>
<feature type="domain" description="SLH" evidence="2">
    <location>
        <begin position="459"/>
        <end position="521"/>
    </location>
</feature>
<dbReference type="OrthoDB" id="504962at2"/>
<dbReference type="PANTHER" id="PTHR43308">
    <property type="entry name" value="OUTER MEMBRANE PROTEIN ALPHA-RELATED"/>
    <property type="match status" value="1"/>
</dbReference>
<feature type="compositionally biased region" description="Basic and acidic residues" evidence="1">
    <location>
        <begin position="30"/>
        <end position="40"/>
    </location>
</feature>
<gene>
    <name evidence="3" type="ORF">F4V43_17965</name>
</gene>
<organism evidence="3 4">
    <name type="scientific">Paenibacillus spiritus</name>
    <dbReference type="NCBI Taxonomy" id="2496557"/>
    <lineage>
        <taxon>Bacteria</taxon>
        <taxon>Bacillati</taxon>
        <taxon>Bacillota</taxon>
        <taxon>Bacilli</taxon>
        <taxon>Bacillales</taxon>
        <taxon>Paenibacillaceae</taxon>
        <taxon>Paenibacillus</taxon>
    </lineage>
</organism>
<dbReference type="Pfam" id="PF00395">
    <property type="entry name" value="SLH"/>
    <property type="match status" value="3"/>
</dbReference>
<evidence type="ECO:0000256" key="1">
    <source>
        <dbReference type="SAM" id="MobiDB-lite"/>
    </source>
</evidence>
<name>A0A5J5FVE7_9BACL</name>
<evidence type="ECO:0000259" key="2">
    <source>
        <dbReference type="PROSITE" id="PS51272"/>
    </source>
</evidence>
<feature type="region of interest" description="Disordered" evidence="1">
    <location>
        <begin position="235"/>
        <end position="264"/>
    </location>
</feature>
<feature type="compositionally biased region" description="Gly residues" evidence="1">
    <location>
        <begin position="235"/>
        <end position="260"/>
    </location>
</feature>
<dbReference type="CDD" id="cd08547">
    <property type="entry name" value="Type_II_cohesin"/>
    <property type="match status" value="1"/>
</dbReference>
<dbReference type="Gene3D" id="2.60.40.680">
    <property type="match status" value="1"/>
</dbReference>
<dbReference type="GO" id="GO:0030246">
    <property type="term" value="F:carbohydrate binding"/>
    <property type="evidence" value="ECO:0007669"/>
    <property type="project" value="InterPro"/>
</dbReference>
<keyword evidence="4" id="KW-1185">Reference proteome</keyword>
<dbReference type="InterPro" id="IPR001119">
    <property type="entry name" value="SLH_dom"/>
</dbReference>